<comment type="similarity">
    <text evidence="2 6">Belongs to the fascin family.</text>
</comment>
<dbReference type="GO" id="GO:0051017">
    <property type="term" value="P:actin filament bundle assembly"/>
    <property type="evidence" value="ECO:0007669"/>
    <property type="project" value="TreeGrafter"/>
</dbReference>
<evidence type="ECO:0000256" key="6">
    <source>
        <dbReference type="PIRNR" id="PIRNR005682"/>
    </source>
</evidence>
<dbReference type="CDD" id="cd23334">
    <property type="entry name" value="beta-trefoil_FSCN_rpt1"/>
    <property type="match status" value="1"/>
</dbReference>
<sequence>MSETNGINGHKPAGLQWKAGLVTSSNKYLTAEKFGFKINASGTALKNKQIWMLEQDLNEEVVYIRSFLGRYLSSDKYGNVTCDAEEPGPSEKFAIEYTKGTGKWLFRQMEHGNYLGNSGENVKCFAKSPGESEHWTVQLSIHPQVHLRNVNRKRYAHLKDDEIQCTEVIPWGQNALIILEFVEGKYALKTYDNRYLHKDGGLVEALDDSSKFTLEIKSGQISGLAFKDNDGRYLTAVGSTASMKGRNKAVTKDELFTIEDSHPQVVVIAYNGKLASIRQGIDVTANQEEETDKETFQMEYNREKDAWAFRTIDNKYWSLDAASAGVQARSASVTPQALFHLEWLGDGTVAIKASNNCYIFNKATGSLVATTEAVGEKEKFKIRIVNRPLLVLKCEYGFVGVKAKSEECCCNRVTYDLIQLEGCKDGTYNFKASNGKYWSVADNDMVMLDGDGPTPFIVEFKGNSKLTIKAPNGSQCQYSARVLKTWRQVPDYIFKGDQLIQAWAVISV</sequence>
<dbReference type="GO" id="GO:0030674">
    <property type="term" value="F:protein-macromolecule adaptor activity"/>
    <property type="evidence" value="ECO:0007669"/>
    <property type="project" value="InterPro"/>
</dbReference>
<dbReference type="InterPro" id="IPR022768">
    <property type="entry name" value="Fascin-like_dom"/>
</dbReference>
<dbReference type="SUPFAM" id="SSF50405">
    <property type="entry name" value="Actin-crosslinking proteins"/>
    <property type="match status" value="4"/>
</dbReference>
<accession>A0A8W8NIX7</accession>
<dbReference type="GO" id="GO:0007163">
    <property type="term" value="P:establishment or maintenance of cell polarity"/>
    <property type="evidence" value="ECO:0007669"/>
    <property type="project" value="TreeGrafter"/>
</dbReference>
<dbReference type="Pfam" id="PF06268">
    <property type="entry name" value="Fascin"/>
    <property type="match status" value="4"/>
</dbReference>
<evidence type="ECO:0000256" key="3">
    <source>
        <dbReference type="ARBA" id="ARBA00022490"/>
    </source>
</evidence>
<keyword evidence="5 6" id="KW-0206">Cytoskeleton</keyword>
<dbReference type="GO" id="GO:0016477">
    <property type="term" value="P:cell migration"/>
    <property type="evidence" value="ECO:0007669"/>
    <property type="project" value="TreeGrafter"/>
</dbReference>
<evidence type="ECO:0000313" key="8">
    <source>
        <dbReference type="EnsemblMetazoa" id="G718.5:cds"/>
    </source>
</evidence>
<organism evidence="8 9">
    <name type="scientific">Magallana gigas</name>
    <name type="common">Pacific oyster</name>
    <name type="synonym">Crassostrea gigas</name>
    <dbReference type="NCBI Taxonomy" id="29159"/>
    <lineage>
        <taxon>Eukaryota</taxon>
        <taxon>Metazoa</taxon>
        <taxon>Spiralia</taxon>
        <taxon>Lophotrochozoa</taxon>
        <taxon>Mollusca</taxon>
        <taxon>Bivalvia</taxon>
        <taxon>Autobranchia</taxon>
        <taxon>Pteriomorphia</taxon>
        <taxon>Ostreida</taxon>
        <taxon>Ostreoidea</taxon>
        <taxon>Ostreidae</taxon>
        <taxon>Magallana</taxon>
    </lineage>
</organism>
<dbReference type="PANTHER" id="PTHR10551">
    <property type="entry name" value="FASCIN"/>
    <property type="match status" value="1"/>
</dbReference>
<reference evidence="8" key="1">
    <citation type="submission" date="2022-08" db="UniProtKB">
        <authorList>
            <consortium name="EnsemblMetazoa"/>
        </authorList>
    </citation>
    <scope>IDENTIFICATION</scope>
    <source>
        <strain evidence="8">05x7-T-G4-1.051#20</strain>
    </source>
</reference>
<proteinExistence type="inferred from homology"/>
<feature type="domain" description="Fascin-like" evidence="7">
    <location>
        <begin position="146"/>
        <end position="258"/>
    </location>
</feature>
<dbReference type="InterPro" id="IPR024703">
    <property type="entry name" value="Fascin_metazoans"/>
</dbReference>
<dbReference type="Proteomes" id="UP000005408">
    <property type="component" value="Unassembled WGS sequence"/>
</dbReference>
<dbReference type="InterPro" id="IPR010431">
    <property type="entry name" value="Fascin"/>
</dbReference>
<evidence type="ECO:0000259" key="7">
    <source>
        <dbReference type="Pfam" id="PF06268"/>
    </source>
</evidence>
<evidence type="ECO:0000256" key="1">
    <source>
        <dbReference type="ARBA" id="ARBA00004245"/>
    </source>
</evidence>
<dbReference type="CDD" id="cd23336">
    <property type="entry name" value="beta-trefoil_FSCN_rpt3"/>
    <property type="match status" value="1"/>
</dbReference>
<dbReference type="GO" id="GO:0015629">
    <property type="term" value="C:actin cytoskeleton"/>
    <property type="evidence" value="ECO:0007669"/>
    <property type="project" value="TreeGrafter"/>
</dbReference>
<evidence type="ECO:0000256" key="5">
    <source>
        <dbReference type="ARBA" id="ARBA00023212"/>
    </source>
</evidence>
<name>A0A8W8NIX7_MAGGI</name>
<dbReference type="AlphaFoldDB" id="A0A8W8NIX7"/>
<dbReference type="FunFam" id="2.80.10.50:FF:000008">
    <property type="entry name" value="Fascin"/>
    <property type="match status" value="1"/>
</dbReference>
<evidence type="ECO:0000256" key="2">
    <source>
        <dbReference type="ARBA" id="ARBA00007415"/>
    </source>
</evidence>
<dbReference type="GO" id="GO:0051015">
    <property type="term" value="F:actin filament binding"/>
    <property type="evidence" value="ECO:0007669"/>
    <property type="project" value="InterPro"/>
</dbReference>
<keyword evidence="4 6" id="KW-0009">Actin-binding</keyword>
<comment type="subcellular location">
    <subcellularLocation>
        <location evidence="1 6">Cytoplasm</location>
        <location evidence="1 6">Cytoskeleton</location>
    </subcellularLocation>
</comment>
<feature type="domain" description="Fascin-like" evidence="7">
    <location>
        <begin position="271"/>
        <end position="381"/>
    </location>
</feature>
<dbReference type="PIRSF" id="PIRSF005682">
    <property type="entry name" value="Fascin"/>
    <property type="match status" value="1"/>
</dbReference>
<dbReference type="Gene3D" id="2.80.10.50">
    <property type="match status" value="4"/>
</dbReference>
<feature type="domain" description="Fascin-like" evidence="7">
    <location>
        <begin position="26"/>
        <end position="137"/>
    </location>
</feature>
<dbReference type="CDD" id="cd23335">
    <property type="entry name" value="beta-trefoil_FSCN_rpt2"/>
    <property type="match status" value="1"/>
</dbReference>
<keyword evidence="9" id="KW-1185">Reference proteome</keyword>
<dbReference type="FunFam" id="2.80.10.50:FF:000015">
    <property type="entry name" value="Fascin"/>
    <property type="match status" value="1"/>
</dbReference>
<dbReference type="PANTHER" id="PTHR10551:SF9">
    <property type="entry name" value="FASCIN-2"/>
    <property type="match status" value="1"/>
</dbReference>
<evidence type="ECO:0000313" key="9">
    <source>
        <dbReference type="Proteomes" id="UP000005408"/>
    </source>
</evidence>
<keyword evidence="3 6" id="KW-0963">Cytoplasm</keyword>
<evidence type="ECO:0000256" key="4">
    <source>
        <dbReference type="ARBA" id="ARBA00023203"/>
    </source>
</evidence>
<dbReference type="CDD" id="cd23337">
    <property type="entry name" value="beta-trefoil_FSCN_rpt4"/>
    <property type="match status" value="1"/>
</dbReference>
<feature type="domain" description="Fascin-like" evidence="7">
    <location>
        <begin position="398"/>
        <end position="473"/>
    </location>
</feature>
<dbReference type="GO" id="GO:0005737">
    <property type="term" value="C:cytoplasm"/>
    <property type="evidence" value="ECO:0007669"/>
    <property type="project" value="TreeGrafter"/>
</dbReference>
<dbReference type="InterPro" id="IPR008999">
    <property type="entry name" value="Actin-crosslinking"/>
</dbReference>
<dbReference type="FunFam" id="2.80.10.50:FF:000010">
    <property type="entry name" value="Fascin"/>
    <property type="match status" value="1"/>
</dbReference>
<dbReference type="EnsemblMetazoa" id="G718.5">
    <property type="protein sequence ID" value="G718.5:cds"/>
    <property type="gene ID" value="G718"/>
</dbReference>
<protein>
    <recommendedName>
        <fullName evidence="6">Fascin</fullName>
    </recommendedName>
</protein>